<dbReference type="PANTHER" id="PTHR35534">
    <property type="entry name" value="50S RIBOSOMAL PROTEIN L32"/>
    <property type="match status" value="1"/>
</dbReference>
<dbReference type="Proteomes" id="UP000176968">
    <property type="component" value="Unassembled WGS sequence"/>
</dbReference>
<evidence type="ECO:0000256" key="3">
    <source>
        <dbReference type="ARBA" id="ARBA00023274"/>
    </source>
</evidence>
<evidence type="ECO:0000256" key="1">
    <source>
        <dbReference type="ARBA" id="ARBA00008560"/>
    </source>
</evidence>
<comment type="similarity">
    <text evidence="1">Belongs to the bacterial ribosomal protein bL32 family.</text>
</comment>
<dbReference type="PANTHER" id="PTHR35534:SF1">
    <property type="entry name" value="LARGE RIBOSOMAL SUBUNIT PROTEIN BL32"/>
    <property type="match status" value="1"/>
</dbReference>
<organism evidence="5 6">
    <name type="scientific">Candidatus Kuenenbacteria bacterium RIFCSPHIGHO2_12_FULL_42_14</name>
    <dbReference type="NCBI Taxonomy" id="1798563"/>
    <lineage>
        <taxon>Bacteria</taxon>
        <taxon>Candidatus Kueneniibacteriota</taxon>
    </lineage>
</organism>
<name>A0A1F6GP02_9BACT</name>
<dbReference type="EMBL" id="MFMY01000016">
    <property type="protein sequence ID" value="OGG99818.1"/>
    <property type="molecule type" value="Genomic_DNA"/>
</dbReference>
<accession>A0A1F6GP02</accession>
<feature type="non-terminal residue" evidence="5">
    <location>
        <position position="68"/>
    </location>
</feature>
<dbReference type="InterPro" id="IPR002677">
    <property type="entry name" value="Ribosomal_bL32"/>
</dbReference>
<dbReference type="NCBIfam" id="TIGR01031">
    <property type="entry name" value="rpmF_bact"/>
    <property type="match status" value="1"/>
</dbReference>
<sequence>MSTPTQKHTRSRKNIRRGALRLKKVQLSECSKCKKPIRPHTACSFCGNYKGKIVVKVRVPKTLRKTQK</sequence>
<protein>
    <recommendedName>
        <fullName evidence="4">Large ribosomal subunit protein bL32</fullName>
    </recommendedName>
</protein>
<dbReference type="AlphaFoldDB" id="A0A1F6GP02"/>
<evidence type="ECO:0000313" key="5">
    <source>
        <dbReference type="EMBL" id="OGG99818.1"/>
    </source>
</evidence>
<dbReference type="SUPFAM" id="SSF57829">
    <property type="entry name" value="Zn-binding ribosomal proteins"/>
    <property type="match status" value="1"/>
</dbReference>
<dbReference type="GO" id="GO:0006412">
    <property type="term" value="P:translation"/>
    <property type="evidence" value="ECO:0007669"/>
    <property type="project" value="InterPro"/>
</dbReference>
<dbReference type="InterPro" id="IPR011332">
    <property type="entry name" value="Ribosomal_zn-bd"/>
</dbReference>
<reference evidence="5 6" key="1">
    <citation type="journal article" date="2016" name="Nat. Commun.">
        <title>Thousands of microbial genomes shed light on interconnected biogeochemical processes in an aquifer system.</title>
        <authorList>
            <person name="Anantharaman K."/>
            <person name="Brown C.T."/>
            <person name="Hug L.A."/>
            <person name="Sharon I."/>
            <person name="Castelle C.J."/>
            <person name="Probst A.J."/>
            <person name="Thomas B.C."/>
            <person name="Singh A."/>
            <person name="Wilkins M.J."/>
            <person name="Karaoz U."/>
            <person name="Brodie E.L."/>
            <person name="Williams K.H."/>
            <person name="Hubbard S.S."/>
            <person name="Banfield J.F."/>
        </authorList>
    </citation>
    <scope>NUCLEOTIDE SEQUENCE [LARGE SCALE GENOMIC DNA]</scope>
</reference>
<proteinExistence type="inferred from homology"/>
<gene>
    <name evidence="5" type="ORF">A3E04_03800</name>
</gene>
<dbReference type="HAMAP" id="MF_00340">
    <property type="entry name" value="Ribosomal_bL32"/>
    <property type="match status" value="1"/>
</dbReference>
<keyword evidence="3" id="KW-0687">Ribonucleoprotein</keyword>
<comment type="caution">
    <text evidence="5">The sequence shown here is derived from an EMBL/GenBank/DDBJ whole genome shotgun (WGS) entry which is preliminary data.</text>
</comment>
<dbReference type="InterPro" id="IPR044957">
    <property type="entry name" value="Ribosomal_bL32_bact"/>
</dbReference>
<evidence type="ECO:0000256" key="2">
    <source>
        <dbReference type="ARBA" id="ARBA00022980"/>
    </source>
</evidence>
<dbReference type="GO" id="GO:0003735">
    <property type="term" value="F:structural constituent of ribosome"/>
    <property type="evidence" value="ECO:0007669"/>
    <property type="project" value="InterPro"/>
</dbReference>
<keyword evidence="2 5" id="KW-0689">Ribosomal protein</keyword>
<evidence type="ECO:0000313" key="6">
    <source>
        <dbReference type="Proteomes" id="UP000176968"/>
    </source>
</evidence>
<evidence type="ECO:0000256" key="4">
    <source>
        <dbReference type="ARBA" id="ARBA00035178"/>
    </source>
</evidence>
<dbReference type="GO" id="GO:0015934">
    <property type="term" value="C:large ribosomal subunit"/>
    <property type="evidence" value="ECO:0007669"/>
    <property type="project" value="InterPro"/>
</dbReference>
<dbReference type="Pfam" id="PF01783">
    <property type="entry name" value="Ribosomal_L32p"/>
    <property type="match status" value="1"/>
</dbReference>